<organism evidence="2 3">
    <name type="scientific">Diabrotica balteata</name>
    <name type="common">Banded cucumber beetle</name>
    <dbReference type="NCBI Taxonomy" id="107213"/>
    <lineage>
        <taxon>Eukaryota</taxon>
        <taxon>Metazoa</taxon>
        <taxon>Ecdysozoa</taxon>
        <taxon>Arthropoda</taxon>
        <taxon>Hexapoda</taxon>
        <taxon>Insecta</taxon>
        <taxon>Pterygota</taxon>
        <taxon>Neoptera</taxon>
        <taxon>Endopterygota</taxon>
        <taxon>Coleoptera</taxon>
        <taxon>Polyphaga</taxon>
        <taxon>Cucujiformia</taxon>
        <taxon>Chrysomeloidea</taxon>
        <taxon>Chrysomelidae</taxon>
        <taxon>Galerucinae</taxon>
        <taxon>Diabroticina</taxon>
        <taxon>Diabroticites</taxon>
        <taxon>Diabrotica</taxon>
    </lineage>
</organism>
<protein>
    <submittedName>
        <fullName evidence="2">Uncharacterized protein</fullName>
    </submittedName>
</protein>
<dbReference type="AlphaFoldDB" id="A0A9N9XBQ3"/>
<evidence type="ECO:0000313" key="3">
    <source>
        <dbReference type="Proteomes" id="UP001153709"/>
    </source>
</evidence>
<gene>
    <name evidence="2" type="ORF">DIABBA_LOCUS6452</name>
</gene>
<reference evidence="2" key="1">
    <citation type="submission" date="2022-01" db="EMBL/GenBank/DDBJ databases">
        <authorList>
            <person name="King R."/>
        </authorList>
    </citation>
    <scope>NUCLEOTIDE SEQUENCE</scope>
</reference>
<accession>A0A9N9XBQ3</accession>
<dbReference type="SUPFAM" id="SSF47565">
    <property type="entry name" value="Insect pheromone/odorant-binding proteins"/>
    <property type="match status" value="1"/>
</dbReference>
<dbReference type="InterPro" id="IPR036728">
    <property type="entry name" value="PBP_GOBP_sf"/>
</dbReference>
<dbReference type="OrthoDB" id="10344050at2759"/>
<dbReference type="Proteomes" id="UP001153709">
    <property type="component" value="Chromosome 4"/>
</dbReference>
<evidence type="ECO:0000256" key="1">
    <source>
        <dbReference type="SAM" id="SignalP"/>
    </source>
</evidence>
<dbReference type="EMBL" id="OU898279">
    <property type="protein sequence ID" value="CAG9833019.1"/>
    <property type="molecule type" value="Genomic_DNA"/>
</dbReference>
<dbReference type="GO" id="GO:0005549">
    <property type="term" value="F:odorant binding"/>
    <property type="evidence" value="ECO:0007669"/>
    <property type="project" value="InterPro"/>
</dbReference>
<name>A0A9N9XBQ3_DIABA</name>
<dbReference type="Pfam" id="PF01395">
    <property type="entry name" value="PBP_GOBP"/>
    <property type="match status" value="1"/>
</dbReference>
<evidence type="ECO:0000313" key="2">
    <source>
        <dbReference type="EMBL" id="CAG9833019.1"/>
    </source>
</evidence>
<keyword evidence="3" id="KW-1185">Reference proteome</keyword>
<proteinExistence type="predicted"/>
<keyword evidence="1" id="KW-0732">Signal</keyword>
<sequence>MLKIVVALVLSAYLVIAGPSLTNTDATVKETLIKCAMENNLPYQQFLDNVKNGQHDSSTKKFIHCFYKILNIINDNNTINMDIASEYIRREYGDKAGYIIENCLKTKQHAIETAFAVRLCIGNAVNNKFYDI</sequence>
<dbReference type="InterPro" id="IPR006170">
    <property type="entry name" value="PBP/GOBP"/>
</dbReference>
<feature type="signal peptide" evidence="1">
    <location>
        <begin position="1"/>
        <end position="17"/>
    </location>
</feature>
<dbReference type="Gene3D" id="1.10.238.20">
    <property type="entry name" value="Pheromone/general odorant binding protein domain"/>
    <property type="match status" value="1"/>
</dbReference>
<feature type="chain" id="PRO_5040226144" evidence="1">
    <location>
        <begin position="18"/>
        <end position="132"/>
    </location>
</feature>